<sequence length="66" mass="7117">MDKVGPGRELIHELSIAARRTGTALAGILGEAGRKSAREVVDLAHEGRELVAGTLRASADELRRRR</sequence>
<proteinExistence type="predicted"/>
<accession>A0A2N3VLI3</accession>
<organism evidence="1 2">
    <name type="scientific">Nocardia fluminea</name>
    <dbReference type="NCBI Taxonomy" id="134984"/>
    <lineage>
        <taxon>Bacteria</taxon>
        <taxon>Bacillati</taxon>
        <taxon>Actinomycetota</taxon>
        <taxon>Actinomycetes</taxon>
        <taxon>Mycobacteriales</taxon>
        <taxon>Nocardiaceae</taxon>
        <taxon>Nocardia</taxon>
    </lineage>
</organism>
<dbReference type="AlphaFoldDB" id="A0A2N3VLI3"/>
<dbReference type="RefSeq" id="WP_101468037.1">
    <property type="nucleotide sequence ID" value="NZ_JBEZZV010000001.1"/>
</dbReference>
<comment type="caution">
    <text evidence="1">The sequence shown here is derived from an EMBL/GenBank/DDBJ whole genome shotgun (WGS) entry which is preliminary data.</text>
</comment>
<reference evidence="1 2" key="1">
    <citation type="submission" date="2017-12" db="EMBL/GenBank/DDBJ databases">
        <title>Sequencing the genomes of 1000 Actinobacteria strains.</title>
        <authorList>
            <person name="Klenk H.-P."/>
        </authorList>
    </citation>
    <scope>NUCLEOTIDE SEQUENCE [LARGE SCALE GENOMIC DNA]</scope>
    <source>
        <strain evidence="1 2">DSM 44489</strain>
    </source>
</reference>
<dbReference type="OrthoDB" id="4569697at2"/>
<protein>
    <submittedName>
        <fullName evidence="1">Uncharacterized protein</fullName>
    </submittedName>
</protein>
<dbReference type="GeneID" id="97467886"/>
<dbReference type="Proteomes" id="UP000233766">
    <property type="component" value="Unassembled WGS sequence"/>
</dbReference>
<evidence type="ECO:0000313" key="2">
    <source>
        <dbReference type="Proteomes" id="UP000233766"/>
    </source>
</evidence>
<gene>
    <name evidence="1" type="ORF">ATK86_6975</name>
</gene>
<keyword evidence="2" id="KW-1185">Reference proteome</keyword>
<evidence type="ECO:0000313" key="1">
    <source>
        <dbReference type="EMBL" id="PKV82485.1"/>
    </source>
</evidence>
<name>A0A2N3VLI3_9NOCA</name>
<dbReference type="EMBL" id="PJMW01000002">
    <property type="protein sequence ID" value="PKV82485.1"/>
    <property type="molecule type" value="Genomic_DNA"/>
</dbReference>